<feature type="compositionally biased region" description="Polar residues" evidence="1">
    <location>
        <begin position="1"/>
        <end position="12"/>
    </location>
</feature>
<feature type="domain" description="Protein kinase" evidence="2">
    <location>
        <begin position="35"/>
        <end position="355"/>
    </location>
</feature>
<sequence length="1131" mass="122481">MAFASATTTTLPLSPRPNRPPYLDPSRISLSLNPDGTPQELARGTCGIVYAAMLDSACPVAAKILDQPPDLSSSTRSLQEAPSRHGAVAERQFQREARRYAALRNVGGVAAFFGVAPPTSDTKLFATERMWGGSLQDAFRKHGTLDPASSLRIAHNVAITLAELHRLGFTHGDLKSASVLFSQPLSASAPVAPETVNIKLVGFQLSRSFSSQVTDSSDDEDNDESVSSRFSAPGRVEDGGEGAWFLEPDARGTPAFLSPEAWCGSRALRDRNVAEKADVYALAMLLYELETGTVPWNDLSEWGIYVAVCNQGQRPVWPNRPERIPGLRAVVEQSWVQNHHTRPSSQQVAEKLLSLREEQGYTHSIDTTMGDALLSVTARSSGAQGDAAVTEGSPETTDGVDFPSPTSPVSERRSAPDEGSEAERGSKSAPTIREHVSIQKGPQMDSKTTKYLTKGHVQKKPPEHSRKRDNNAIALIAKRPATHALKPWPASARNGAAAMGASQAVEAAGGRRSSTHQPVMYDEGQASMQQPQIAARSAGGGHSSGFHDQKIASAFPPDLAALSLDSSAIALPKESVQEASTNQVSATDPSAIGTYEHHSHSVPTLIQSSIDTSEAFNDLQIVPSETVLDASVEEREDTLGGQTDIARPIEQRDEFQRQVESSVSTDLTVPDSVRSLNYAFKTQVMNNDCAALCKALEENERHPYNATRILEALCVLLENDKDNCEYITERRAMRRVTGIVSRYGSTDSRLCKTACLIVYRMAACQSVKAESELRTTGSCEIVLNSIQWHPANLPVVQNAACAINILCRVSPVLCSILLNLGGADCALRVLARGSKSFGRDVPVASAGLEVIGLIAQSASGVEILAEHEAVRKVLECCDIFKDERIDRHVLGILFSFTRHPAGQSKILSTTGSMTILYPLIVRIREGVDASQKLKVACDVVSALAVVPSVKQPLARSVFLSSYAGEEIVQGVGACAQRSAGETNLSDAALMVAGFECFRSMSSLGQDVCGALQMAKIFEVTRTILERFSMDRRIAAEALLFLHAILRGLRGLSFGGHVEIVSHILNQLQNRWQADAQLRTYIAEAKRVINNSSNQDESQLAETVPTPELAESKNQPRTRLRLFLRRQSWKNR</sequence>
<dbReference type="EMBL" id="HG001819">
    <property type="protein sequence ID" value="CDF37217.1"/>
    <property type="molecule type" value="Genomic_DNA"/>
</dbReference>
<dbReference type="PANTHER" id="PTHR44329">
    <property type="entry name" value="SERINE/THREONINE-PROTEIN KINASE TNNI3K-RELATED"/>
    <property type="match status" value="1"/>
</dbReference>
<dbReference type="InterPro" id="IPR000719">
    <property type="entry name" value="Prot_kinase_dom"/>
</dbReference>
<dbReference type="Gene3D" id="1.25.10.10">
    <property type="entry name" value="Leucine-rich Repeat Variant"/>
    <property type="match status" value="1"/>
</dbReference>
<dbReference type="SUPFAM" id="SSF48371">
    <property type="entry name" value="ARM repeat"/>
    <property type="match status" value="1"/>
</dbReference>
<feature type="region of interest" description="Disordered" evidence="1">
    <location>
        <begin position="383"/>
        <end position="448"/>
    </location>
</feature>
<dbReference type="InterPro" id="IPR016024">
    <property type="entry name" value="ARM-type_fold"/>
</dbReference>
<dbReference type="GO" id="GO:0005524">
    <property type="term" value="F:ATP binding"/>
    <property type="evidence" value="ECO:0007669"/>
    <property type="project" value="InterPro"/>
</dbReference>
<evidence type="ECO:0000259" key="2">
    <source>
        <dbReference type="PROSITE" id="PS50011"/>
    </source>
</evidence>
<dbReference type="STRING" id="2769.R7QFB4"/>
<gene>
    <name evidence="3" type="ORF">CHC_T00005340001</name>
</gene>
<feature type="region of interest" description="Disordered" evidence="1">
    <location>
        <begin position="69"/>
        <end position="90"/>
    </location>
</feature>
<evidence type="ECO:0000313" key="3">
    <source>
        <dbReference type="EMBL" id="CDF37217.1"/>
    </source>
</evidence>
<dbReference type="Proteomes" id="UP000012073">
    <property type="component" value="Unassembled WGS sequence"/>
</dbReference>
<evidence type="ECO:0000256" key="1">
    <source>
        <dbReference type="SAM" id="MobiDB-lite"/>
    </source>
</evidence>
<evidence type="ECO:0000313" key="4">
    <source>
        <dbReference type="Proteomes" id="UP000012073"/>
    </source>
</evidence>
<dbReference type="AlphaFoldDB" id="R7QFB4"/>
<dbReference type="Gene3D" id="1.10.510.10">
    <property type="entry name" value="Transferase(Phosphotransferase) domain 1"/>
    <property type="match status" value="1"/>
</dbReference>
<dbReference type="InterPro" id="IPR051681">
    <property type="entry name" value="Ser/Thr_Kinases-Pseudokinases"/>
</dbReference>
<dbReference type="GO" id="GO:0004674">
    <property type="term" value="F:protein serine/threonine kinase activity"/>
    <property type="evidence" value="ECO:0007669"/>
    <property type="project" value="TreeGrafter"/>
</dbReference>
<feature type="compositionally biased region" description="Basic and acidic residues" evidence="1">
    <location>
        <begin position="410"/>
        <end position="437"/>
    </location>
</feature>
<dbReference type="Pfam" id="PF00069">
    <property type="entry name" value="Pkinase"/>
    <property type="match status" value="1"/>
</dbReference>
<dbReference type="Gramene" id="CDF37217">
    <property type="protein sequence ID" value="CDF37217"/>
    <property type="gene ID" value="CHC_T00005340001"/>
</dbReference>
<dbReference type="SUPFAM" id="SSF56112">
    <property type="entry name" value="Protein kinase-like (PK-like)"/>
    <property type="match status" value="1"/>
</dbReference>
<protein>
    <recommendedName>
        <fullName evidence="2">Protein kinase domain-containing protein</fullName>
    </recommendedName>
</protein>
<feature type="region of interest" description="Disordered" evidence="1">
    <location>
        <begin position="212"/>
        <end position="238"/>
    </location>
</feature>
<dbReference type="OrthoDB" id="669224at2759"/>
<dbReference type="SMART" id="SM00220">
    <property type="entry name" value="S_TKc"/>
    <property type="match status" value="1"/>
</dbReference>
<dbReference type="InterPro" id="IPR011989">
    <property type="entry name" value="ARM-like"/>
</dbReference>
<feature type="region of interest" description="Disordered" evidence="1">
    <location>
        <begin position="525"/>
        <end position="550"/>
    </location>
</feature>
<feature type="region of interest" description="Disordered" evidence="1">
    <location>
        <begin position="1"/>
        <end position="24"/>
    </location>
</feature>
<organism evidence="3 4">
    <name type="scientific">Chondrus crispus</name>
    <name type="common">Carrageen Irish moss</name>
    <name type="synonym">Polymorpha crispa</name>
    <dbReference type="NCBI Taxonomy" id="2769"/>
    <lineage>
        <taxon>Eukaryota</taxon>
        <taxon>Rhodophyta</taxon>
        <taxon>Florideophyceae</taxon>
        <taxon>Rhodymeniophycidae</taxon>
        <taxon>Gigartinales</taxon>
        <taxon>Gigartinaceae</taxon>
        <taxon>Chondrus</taxon>
    </lineage>
</organism>
<feature type="region of interest" description="Disordered" evidence="1">
    <location>
        <begin position="1092"/>
        <end position="1114"/>
    </location>
</feature>
<name>R7QFB4_CHOCR</name>
<dbReference type="GeneID" id="17324752"/>
<dbReference type="PROSITE" id="PS50011">
    <property type="entry name" value="PROTEIN_KINASE_DOM"/>
    <property type="match status" value="1"/>
</dbReference>
<feature type="compositionally biased region" description="Polar residues" evidence="1">
    <location>
        <begin position="70"/>
        <end position="80"/>
    </location>
</feature>
<accession>R7QFB4</accession>
<feature type="compositionally biased region" description="Pro residues" evidence="1">
    <location>
        <begin position="14"/>
        <end position="23"/>
    </location>
</feature>
<dbReference type="InterPro" id="IPR011009">
    <property type="entry name" value="Kinase-like_dom_sf"/>
</dbReference>
<dbReference type="RefSeq" id="XP_005717036.1">
    <property type="nucleotide sequence ID" value="XM_005716979.1"/>
</dbReference>
<dbReference type="PANTHER" id="PTHR44329:SF289">
    <property type="entry name" value="SERINE_THREONINE-PROTEIN KINASE VIK"/>
    <property type="match status" value="1"/>
</dbReference>
<reference evidence="4" key="1">
    <citation type="journal article" date="2013" name="Proc. Natl. Acad. Sci. U.S.A.">
        <title>Genome structure and metabolic features in the red seaweed Chondrus crispus shed light on evolution of the Archaeplastida.</title>
        <authorList>
            <person name="Collen J."/>
            <person name="Porcel B."/>
            <person name="Carre W."/>
            <person name="Ball S.G."/>
            <person name="Chaparro C."/>
            <person name="Tonon T."/>
            <person name="Barbeyron T."/>
            <person name="Michel G."/>
            <person name="Noel B."/>
            <person name="Valentin K."/>
            <person name="Elias M."/>
            <person name="Artiguenave F."/>
            <person name="Arun A."/>
            <person name="Aury J.M."/>
            <person name="Barbosa-Neto J.F."/>
            <person name="Bothwell J.H."/>
            <person name="Bouget F.Y."/>
            <person name="Brillet L."/>
            <person name="Cabello-Hurtado F."/>
            <person name="Capella-Gutierrez S."/>
            <person name="Charrier B."/>
            <person name="Cladiere L."/>
            <person name="Cock J.M."/>
            <person name="Coelho S.M."/>
            <person name="Colleoni C."/>
            <person name="Czjzek M."/>
            <person name="Da Silva C."/>
            <person name="Delage L."/>
            <person name="Denoeud F."/>
            <person name="Deschamps P."/>
            <person name="Dittami S.M."/>
            <person name="Gabaldon T."/>
            <person name="Gachon C.M."/>
            <person name="Groisillier A."/>
            <person name="Herve C."/>
            <person name="Jabbari K."/>
            <person name="Katinka M."/>
            <person name="Kloareg B."/>
            <person name="Kowalczyk N."/>
            <person name="Labadie K."/>
            <person name="Leblanc C."/>
            <person name="Lopez P.J."/>
            <person name="McLachlan D.H."/>
            <person name="Meslet-Cladiere L."/>
            <person name="Moustafa A."/>
            <person name="Nehr Z."/>
            <person name="Nyvall Collen P."/>
            <person name="Panaud O."/>
            <person name="Partensky F."/>
            <person name="Poulain J."/>
            <person name="Rensing S.A."/>
            <person name="Rousvoal S."/>
            <person name="Samson G."/>
            <person name="Symeonidi A."/>
            <person name="Weissenbach J."/>
            <person name="Zambounis A."/>
            <person name="Wincker P."/>
            <person name="Boyen C."/>
        </authorList>
    </citation>
    <scope>NUCLEOTIDE SEQUENCE [LARGE SCALE GENOMIC DNA]</scope>
    <source>
        <strain evidence="4">cv. Stackhouse</strain>
    </source>
</reference>
<dbReference type="KEGG" id="ccp:CHC_T00005340001"/>
<keyword evidence="4" id="KW-1185">Reference proteome</keyword>
<proteinExistence type="predicted"/>